<proteinExistence type="predicted"/>
<gene>
    <name evidence="1" type="ORF">PVAP13_2KG452200</name>
</gene>
<comment type="caution">
    <text evidence="1">The sequence shown here is derived from an EMBL/GenBank/DDBJ whole genome shotgun (WGS) entry which is preliminary data.</text>
</comment>
<dbReference type="AlphaFoldDB" id="A0A8T0WF17"/>
<evidence type="ECO:0000313" key="2">
    <source>
        <dbReference type="Proteomes" id="UP000823388"/>
    </source>
</evidence>
<protein>
    <submittedName>
        <fullName evidence="1">Uncharacterized protein</fullName>
    </submittedName>
</protein>
<accession>A0A8T0WF17</accession>
<dbReference type="EMBL" id="CM029039">
    <property type="protein sequence ID" value="KAG2645798.1"/>
    <property type="molecule type" value="Genomic_DNA"/>
</dbReference>
<sequence>MVTTCCSSLLTLPVCSPPRHGLRHPPPTRNLQARRPAHPALHACRPARSGVWTPPCLLLAAAARSINLARPLVVATSSVHSVLPGSYPSTPLPLDARRRRELRPLRAPCGSSPPSPVILLAITSSNIN</sequence>
<keyword evidence="2" id="KW-1185">Reference proteome</keyword>
<evidence type="ECO:0000313" key="1">
    <source>
        <dbReference type="EMBL" id="KAG2645798.1"/>
    </source>
</evidence>
<organism evidence="1 2">
    <name type="scientific">Panicum virgatum</name>
    <name type="common">Blackwell switchgrass</name>
    <dbReference type="NCBI Taxonomy" id="38727"/>
    <lineage>
        <taxon>Eukaryota</taxon>
        <taxon>Viridiplantae</taxon>
        <taxon>Streptophyta</taxon>
        <taxon>Embryophyta</taxon>
        <taxon>Tracheophyta</taxon>
        <taxon>Spermatophyta</taxon>
        <taxon>Magnoliopsida</taxon>
        <taxon>Liliopsida</taxon>
        <taxon>Poales</taxon>
        <taxon>Poaceae</taxon>
        <taxon>PACMAD clade</taxon>
        <taxon>Panicoideae</taxon>
        <taxon>Panicodae</taxon>
        <taxon>Paniceae</taxon>
        <taxon>Panicinae</taxon>
        <taxon>Panicum</taxon>
        <taxon>Panicum sect. Hiantes</taxon>
    </lineage>
</organism>
<dbReference type="Proteomes" id="UP000823388">
    <property type="component" value="Chromosome 2K"/>
</dbReference>
<reference evidence="1" key="1">
    <citation type="submission" date="2020-05" db="EMBL/GenBank/DDBJ databases">
        <title>WGS assembly of Panicum virgatum.</title>
        <authorList>
            <person name="Lovell J.T."/>
            <person name="Jenkins J."/>
            <person name="Shu S."/>
            <person name="Juenger T.E."/>
            <person name="Schmutz J."/>
        </authorList>
    </citation>
    <scope>NUCLEOTIDE SEQUENCE</scope>
    <source>
        <strain evidence="1">AP13</strain>
    </source>
</reference>
<name>A0A8T0WF17_PANVG</name>